<dbReference type="PANTHER" id="PTHR12181:SF12">
    <property type="entry name" value="PHOSPHATIDATE PHOSPHATASE"/>
    <property type="match status" value="1"/>
</dbReference>
<dbReference type="GO" id="GO:0032869">
    <property type="term" value="P:cellular response to insulin stimulus"/>
    <property type="evidence" value="ECO:0007669"/>
    <property type="project" value="TreeGrafter"/>
</dbReference>
<dbReference type="Proteomes" id="UP000272942">
    <property type="component" value="Unassembled WGS sequence"/>
</dbReference>
<dbReference type="GO" id="GO:0005634">
    <property type="term" value="C:nucleus"/>
    <property type="evidence" value="ECO:0007669"/>
    <property type="project" value="TreeGrafter"/>
</dbReference>
<dbReference type="InterPro" id="IPR013209">
    <property type="entry name" value="LNS2"/>
</dbReference>
<dbReference type="InterPro" id="IPR026058">
    <property type="entry name" value="LIPIN"/>
</dbReference>
<name>A0A183A5M1_9TREM</name>
<dbReference type="GO" id="GO:0003713">
    <property type="term" value="F:transcription coactivator activity"/>
    <property type="evidence" value="ECO:0007669"/>
    <property type="project" value="TreeGrafter"/>
</dbReference>
<accession>A0A183A5M1</accession>
<dbReference type="GO" id="GO:0045944">
    <property type="term" value="P:positive regulation of transcription by RNA polymerase II"/>
    <property type="evidence" value="ECO:0007669"/>
    <property type="project" value="TreeGrafter"/>
</dbReference>
<feature type="region of interest" description="Disordered" evidence="1">
    <location>
        <begin position="578"/>
        <end position="618"/>
    </location>
</feature>
<dbReference type="Pfam" id="PF08235">
    <property type="entry name" value="LNS2"/>
    <property type="match status" value="1"/>
</dbReference>
<evidence type="ECO:0000313" key="4">
    <source>
        <dbReference type="Proteomes" id="UP000272942"/>
    </source>
</evidence>
<organism evidence="5">
    <name type="scientific">Echinostoma caproni</name>
    <dbReference type="NCBI Taxonomy" id="27848"/>
    <lineage>
        <taxon>Eukaryota</taxon>
        <taxon>Metazoa</taxon>
        <taxon>Spiralia</taxon>
        <taxon>Lophotrochozoa</taxon>
        <taxon>Platyhelminthes</taxon>
        <taxon>Trematoda</taxon>
        <taxon>Digenea</taxon>
        <taxon>Plagiorchiida</taxon>
        <taxon>Echinostomata</taxon>
        <taxon>Echinostomatoidea</taxon>
        <taxon>Echinostomatidae</taxon>
        <taxon>Echinostoma</taxon>
    </lineage>
</organism>
<dbReference type="Gene3D" id="3.40.50.1000">
    <property type="entry name" value="HAD superfamily/HAD-like"/>
    <property type="match status" value="1"/>
</dbReference>
<feature type="compositionally biased region" description="Basic and acidic residues" evidence="1">
    <location>
        <begin position="11"/>
        <end position="42"/>
    </location>
</feature>
<dbReference type="OrthoDB" id="4567at2759"/>
<sequence>MILTPATPRASDAKWPDKPREKRENEVGSEYRKFSRAKDRPRTAGSTESDTDDLVTSGVDTKEDQITLCDVPQLANPGTMKLSDELFDLEDCDVSMDEIDGLFDRYAVCLCYRLLLHYLAVEEHWPDGLCAYRLKKPSDPSSVVSDSAIRCSAHIPEPDGKSVHDGKCNFQFHSLTRSEFTHAPFVLDKGDLLEFCWSGRWMSWQCTAAYLLSNSTEKEKQHLLTSGSTVHIPWDNPGSEPGDTLNQPTAARWNNQGEQLCPLLPPISLPIWSPPSLTSDDERDESLMSENTCREAMQSSSQPMESLLQMSQMHKGAMTPELSRLSSTPDEAGYFSDEGGDLTQMKSLRKRSIRNERRMSVQGTIHLTSEQLHDLHLRFGVNEAVFSVITKYQGTCQCACFIYLWDSSTKLVISDIDGTITRSDWLGQLMPLVGYDWIHSSVVRLYDRIALNGYQFIYVSSRPIGQARSTRKFLHTVRQGDCHLPDGPIIVAPSSVFEAFHKEVIQRKADEFKIACLKEIKEAFKDDDAPQEEPLPFIAGFGNRISDIKTYRAVGLKDTQIFTVNYKGRVTCGRYGQEWTSPDKKKPIRSKVKTQKATGVASEAEHQPTEEPGNTETGKIDLTYDALLSMVHNYFPQPHDRLVHADDCSDYTFWRL</sequence>
<dbReference type="SMART" id="SM00775">
    <property type="entry name" value="LNS2"/>
    <property type="match status" value="1"/>
</dbReference>
<dbReference type="SUPFAM" id="SSF56784">
    <property type="entry name" value="HAD-like"/>
    <property type="match status" value="1"/>
</dbReference>
<proteinExistence type="predicted"/>
<protein>
    <submittedName>
        <fullName evidence="5">LNS2 domain-containing protein</fullName>
    </submittedName>
</protein>
<gene>
    <name evidence="3" type="ORF">ECPE_LOCUS2256</name>
</gene>
<reference evidence="3 4" key="2">
    <citation type="submission" date="2018-11" db="EMBL/GenBank/DDBJ databases">
        <authorList>
            <consortium name="Pathogen Informatics"/>
        </authorList>
    </citation>
    <scope>NUCLEOTIDE SEQUENCE [LARGE SCALE GENOMIC DNA]</scope>
    <source>
        <strain evidence="3 4">Egypt</strain>
    </source>
</reference>
<evidence type="ECO:0000313" key="5">
    <source>
        <dbReference type="WBParaSite" id="ECPE_0000225601-mRNA-1"/>
    </source>
</evidence>
<evidence type="ECO:0000256" key="1">
    <source>
        <dbReference type="SAM" id="MobiDB-lite"/>
    </source>
</evidence>
<dbReference type="InterPro" id="IPR036412">
    <property type="entry name" value="HAD-like_sf"/>
</dbReference>
<dbReference type="InterPro" id="IPR023214">
    <property type="entry name" value="HAD_sf"/>
</dbReference>
<dbReference type="GO" id="GO:0008195">
    <property type="term" value="F:phosphatidate phosphatase activity"/>
    <property type="evidence" value="ECO:0007669"/>
    <property type="project" value="TreeGrafter"/>
</dbReference>
<evidence type="ECO:0000313" key="3">
    <source>
        <dbReference type="EMBL" id="VDP65919.1"/>
    </source>
</evidence>
<dbReference type="WBParaSite" id="ECPE_0000225601-mRNA-1">
    <property type="protein sequence ID" value="ECPE_0000225601-mRNA-1"/>
    <property type="gene ID" value="ECPE_0000225601"/>
</dbReference>
<dbReference type="PANTHER" id="PTHR12181">
    <property type="entry name" value="LIPIN"/>
    <property type="match status" value="1"/>
</dbReference>
<dbReference type="AlphaFoldDB" id="A0A183A5M1"/>
<feature type="region of interest" description="Disordered" evidence="1">
    <location>
        <begin position="1"/>
        <end position="57"/>
    </location>
</feature>
<dbReference type="EMBL" id="UZAN01039499">
    <property type="protein sequence ID" value="VDP65919.1"/>
    <property type="molecule type" value="Genomic_DNA"/>
</dbReference>
<evidence type="ECO:0000259" key="2">
    <source>
        <dbReference type="SMART" id="SM00775"/>
    </source>
</evidence>
<reference evidence="5" key="1">
    <citation type="submission" date="2016-06" db="UniProtKB">
        <authorList>
            <consortium name="WormBaseParasite"/>
        </authorList>
    </citation>
    <scope>IDENTIFICATION</scope>
</reference>
<feature type="domain" description="LNS2/PITP" evidence="2">
    <location>
        <begin position="411"/>
        <end position="573"/>
    </location>
</feature>
<keyword evidence="4" id="KW-1185">Reference proteome</keyword>
<dbReference type="GO" id="GO:0019432">
    <property type="term" value="P:triglyceride biosynthetic process"/>
    <property type="evidence" value="ECO:0007669"/>
    <property type="project" value="TreeGrafter"/>
</dbReference>
<dbReference type="InterPro" id="IPR031315">
    <property type="entry name" value="LNS2/PITP"/>
</dbReference>
<dbReference type="GO" id="GO:0009062">
    <property type="term" value="P:fatty acid catabolic process"/>
    <property type="evidence" value="ECO:0007669"/>
    <property type="project" value="TreeGrafter"/>
</dbReference>